<dbReference type="RefSeq" id="YP_010797233.1">
    <property type="nucleotide sequence ID" value="NC_076143.1"/>
</dbReference>
<dbReference type="KEGG" id="vg:80534951"/>
<sequence length="616" mass="68469">RVTRPPPPSPNRARTDAMLACLRRFTRLHLVPSHTYTPPVPCSGKSCLERSRKLGGKRAALFEGDEPVLDHVRPQTIFSGGKPRTICIHSYATEEFAFLNSLLLDKLRGAAWIVTGRTVAQWVSQNQDRWTAASEWAEEPYEFASGDLKAATDNFSGEFAEAVLEILAPHIQRWHGHSLDYILSNITRANLRIPPPPDDPEAEPTYAPQKRGQLLSSDASFPILCLVGVLIAMETSDVIDELMYMDDEDFVAAFLGYDAAGINGDDIVIYGPAGTAERWASVVPLTGGVPEPTKSPCDPEFFTINSQLWRRPPSGRPYEIATVLPAMLVSLSSKAAKAPHESWVSLLSSPLLTDSASELLGLDAILFPELPVSWGGLGYCDLARGISDEVLLRRALFCRESRGITWIDATPSDVSRIQAPYYRPGPSRSSFGISLSAPVSTRKVSGLLPLATVRSVRQAQFSDPGIVRWTSLGGSSDTYAEIAFRVRAHLIADKSRLLRYVRREFNYHSSIERDRMVYVDDFDLPDSEPDPIPHDPPPSTLMRSKVRDFDPGDRTARACQLLYWAGRNKGYGSVARKNHYYRLWASAHEEEMKKTVEERGYSLKRRLALWAGAKLT</sequence>
<dbReference type="Proteomes" id="UP000678361">
    <property type="component" value="Segment"/>
</dbReference>
<keyword evidence="1" id="KW-0696">RNA-directed RNA polymerase</keyword>
<keyword evidence="1" id="KW-0548">Nucleotidyltransferase</keyword>
<feature type="non-terminal residue" evidence="1">
    <location>
        <position position="1"/>
    </location>
</feature>
<dbReference type="GO" id="GO:0003968">
    <property type="term" value="F:RNA-directed RNA polymerase activity"/>
    <property type="evidence" value="ECO:0007669"/>
    <property type="project" value="UniProtKB-KW"/>
</dbReference>
<evidence type="ECO:0000313" key="2">
    <source>
        <dbReference type="Proteomes" id="UP000678361"/>
    </source>
</evidence>
<dbReference type="EMBL" id="KP900922">
    <property type="protein sequence ID" value="ALD89132.1"/>
    <property type="molecule type" value="Genomic_RNA"/>
</dbReference>
<protein>
    <submittedName>
        <fullName evidence="1">RNA-dependent RNA polymerase</fullName>
    </submittedName>
</protein>
<keyword evidence="2" id="KW-1185">Reference proteome</keyword>
<organism evidence="1 2">
    <name type="scientific">Rhizoctonia solani ourmia-like virus 1Rs</name>
    <dbReference type="NCBI Taxonomy" id="2848417"/>
    <lineage>
        <taxon>Viruses</taxon>
        <taxon>Riboviria</taxon>
        <taxon>Orthornavirae</taxon>
        <taxon>Lenarviricota</taxon>
        <taxon>Miaviricetes</taxon>
        <taxon>Ourlivirales</taxon>
        <taxon>Botourmiaviridae</taxon>
        <taxon>Rhizoulivirus</taxon>
        <taxon>Rhizoulivirus rhizoctoniae</taxon>
        <taxon>Rhizoctonia rhizoulivirus</taxon>
    </lineage>
</organism>
<reference evidence="1 2" key="1">
    <citation type="journal article" date="2016" name="J. Virol.">
        <title>Identification of diverse mycoviruses through metatranscriptomics characterization of the viromes of five major fungal plant pathogens.</title>
        <authorList>
            <person name="Marzano S.-Y.L."/>
            <person name="Nelson B.D."/>
            <person name="Ajayi-Oyetunde O."/>
            <person name="Bradley C.A."/>
            <person name="Hughes T.J."/>
            <person name="Hartman G.L."/>
            <person name="Eastburn D.M."/>
            <person name="Domier L.L."/>
        </authorList>
    </citation>
    <scope>NUCLEOTIDE SEQUENCE [LARGE SCALE GENOMIC DNA]</scope>
    <source>
        <strain evidence="1">Rs</strain>
    </source>
</reference>
<name>A0A0M4KG90_9VIRU</name>
<dbReference type="GeneID" id="80534951"/>
<keyword evidence="1" id="KW-0808">Transferase</keyword>
<accession>A0A0M4KG90</accession>
<evidence type="ECO:0000313" key="1">
    <source>
        <dbReference type="EMBL" id="ALD89132.1"/>
    </source>
</evidence>
<proteinExistence type="predicted"/>